<keyword evidence="3" id="KW-1185">Reference proteome</keyword>
<dbReference type="Proteomes" id="UP001365542">
    <property type="component" value="Unassembled WGS sequence"/>
</dbReference>
<comment type="caution">
    <text evidence="2">The sequence shown here is derived from an EMBL/GenBank/DDBJ whole genome shotgun (WGS) entry which is preliminary data.</text>
</comment>
<dbReference type="EMBL" id="JAVHJO010000001">
    <property type="protein sequence ID" value="KAK6544318.1"/>
    <property type="molecule type" value="Genomic_DNA"/>
</dbReference>
<feature type="region of interest" description="Disordered" evidence="1">
    <location>
        <begin position="141"/>
        <end position="166"/>
    </location>
</feature>
<feature type="region of interest" description="Disordered" evidence="1">
    <location>
        <begin position="297"/>
        <end position="342"/>
    </location>
</feature>
<evidence type="ECO:0000313" key="2">
    <source>
        <dbReference type="EMBL" id="KAK6544318.1"/>
    </source>
</evidence>
<organism evidence="2 3">
    <name type="scientific">Orbilia ellipsospora</name>
    <dbReference type="NCBI Taxonomy" id="2528407"/>
    <lineage>
        <taxon>Eukaryota</taxon>
        <taxon>Fungi</taxon>
        <taxon>Dikarya</taxon>
        <taxon>Ascomycota</taxon>
        <taxon>Pezizomycotina</taxon>
        <taxon>Orbiliomycetes</taxon>
        <taxon>Orbiliales</taxon>
        <taxon>Orbiliaceae</taxon>
        <taxon>Orbilia</taxon>
    </lineage>
</organism>
<sequence>MDKSNALDAMQASEAQADLLAKPFPEFLNYTTNAINRLKVEAEQLSQAQSELAAALLTRIQQNNDKIYQELEAKGQVHQQEVDLLKREIEYQRELVQKAKNDTSALAKEKASEETIKALRADLIKRENLINKLNLQLKENQMSLSSQERNDLSKARRQLAESRRETENYQKLAELSKAEYSELMDDMMKCQNENTSLQSKLRFSEKELGLLKHRIKESEKNKGLPHKFRDEILSLQAELAKIQAEKQDLSEKFNNLESKTSRTLHKKSLNSEVMRNTIQNLEADKLRWERAANAQFKFNNEQNEAKESPGTTSGRLMHPQLKENKTPGLRADASAFRPFQSNSGIYKTEDDVWSEYSPGPSN</sequence>
<evidence type="ECO:0000313" key="3">
    <source>
        <dbReference type="Proteomes" id="UP001365542"/>
    </source>
</evidence>
<gene>
    <name evidence="2" type="ORF">TWF694_001018</name>
</gene>
<accession>A0AAV9XQP3</accession>
<dbReference type="AlphaFoldDB" id="A0AAV9XQP3"/>
<name>A0AAV9XQP3_9PEZI</name>
<protein>
    <submittedName>
        <fullName evidence="2">Uncharacterized protein</fullName>
    </submittedName>
</protein>
<feature type="compositionally biased region" description="Basic and acidic residues" evidence="1">
    <location>
        <begin position="148"/>
        <end position="166"/>
    </location>
</feature>
<reference evidence="2 3" key="1">
    <citation type="submission" date="2019-10" db="EMBL/GenBank/DDBJ databases">
        <authorList>
            <person name="Palmer J.M."/>
        </authorList>
    </citation>
    <scope>NUCLEOTIDE SEQUENCE [LARGE SCALE GENOMIC DNA]</scope>
    <source>
        <strain evidence="2 3">TWF694</strain>
    </source>
</reference>
<evidence type="ECO:0000256" key="1">
    <source>
        <dbReference type="SAM" id="MobiDB-lite"/>
    </source>
</evidence>
<proteinExistence type="predicted"/>